<dbReference type="InterPro" id="IPR006722">
    <property type="entry name" value="Sedlin"/>
</dbReference>
<gene>
    <name evidence="1" type="ORF">THAOC_06626</name>
</gene>
<dbReference type="GO" id="GO:0006888">
    <property type="term" value="P:endoplasmic reticulum to Golgi vesicle-mediated transport"/>
    <property type="evidence" value="ECO:0007669"/>
    <property type="project" value="InterPro"/>
</dbReference>
<dbReference type="Gene3D" id="3.30.450.70">
    <property type="match status" value="1"/>
</dbReference>
<dbReference type="CDD" id="cd14825">
    <property type="entry name" value="TRAPPC2_sedlin"/>
    <property type="match status" value="1"/>
</dbReference>
<dbReference type="OrthoDB" id="10252102at2759"/>
<evidence type="ECO:0000313" key="2">
    <source>
        <dbReference type="Proteomes" id="UP000266841"/>
    </source>
</evidence>
<dbReference type="GO" id="GO:0005737">
    <property type="term" value="C:cytoplasm"/>
    <property type="evidence" value="ECO:0007669"/>
    <property type="project" value="GOC"/>
</dbReference>
<keyword evidence="2" id="KW-1185">Reference proteome</keyword>
<proteinExistence type="predicted"/>
<dbReference type="Proteomes" id="UP000266841">
    <property type="component" value="Unassembled WGS sequence"/>
</dbReference>
<evidence type="ECO:0000313" key="1">
    <source>
        <dbReference type="EMBL" id="EJK71892.1"/>
    </source>
</evidence>
<evidence type="ECO:0008006" key="3">
    <source>
        <dbReference type="Google" id="ProtNLM"/>
    </source>
</evidence>
<dbReference type="PANTHER" id="PTHR12403">
    <property type="entry name" value="TRAFFICKING PROTEIN PARTICLE COMPLEX SUBUNIT 2"/>
    <property type="match status" value="1"/>
</dbReference>
<dbReference type="AlphaFoldDB" id="K0TLI7"/>
<name>K0TLI7_THAOC</name>
<organism evidence="1 2">
    <name type="scientific">Thalassiosira oceanica</name>
    <name type="common">Marine diatom</name>
    <dbReference type="NCBI Taxonomy" id="159749"/>
    <lineage>
        <taxon>Eukaryota</taxon>
        <taxon>Sar</taxon>
        <taxon>Stramenopiles</taxon>
        <taxon>Ochrophyta</taxon>
        <taxon>Bacillariophyta</taxon>
        <taxon>Coscinodiscophyceae</taxon>
        <taxon>Thalassiosirophycidae</taxon>
        <taxon>Thalassiosirales</taxon>
        <taxon>Thalassiosiraceae</taxon>
        <taxon>Thalassiosira</taxon>
    </lineage>
</organism>
<sequence length="142" mass="16001">MAAVPVLFVIVGKNEPLYEAEIDTSTGIHSSSSGDLSTRQNYFVLHSALDLVEKSAWTTNSMYLRVVDKVNHQQVSTFLTAANVKFMLLHSGKGEEVVKNFFNEVYQYYVKLSMNPFYKFDTPISSKAFDTRVRAAARAYLS</sequence>
<dbReference type="Pfam" id="PF04628">
    <property type="entry name" value="Sedlin_N"/>
    <property type="match status" value="1"/>
</dbReference>
<dbReference type="SUPFAM" id="SSF64356">
    <property type="entry name" value="SNARE-like"/>
    <property type="match status" value="1"/>
</dbReference>
<reference evidence="1 2" key="1">
    <citation type="journal article" date="2012" name="Genome Biol.">
        <title>Genome and low-iron response of an oceanic diatom adapted to chronic iron limitation.</title>
        <authorList>
            <person name="Lommer M."/>
            <person name="Specht M."/>
            <person name="Roy A.S."/>
            <person name="Kraemer L."/>
            <person name="Andreson R."/>
            <person name="Gutowska M.A."/>
            <person name="Wolf J."/>
            <person name="Bergner S.V."/>
            <person name="Schilhabel M.B."/>
            <person name="Klostermeier U.C."/>
            <person name="Beiko R.G."/>
            <person name="Rosenstiel P."/>
            <person name="Hippler M."/>
            <person name="Laroche J."/>
        </authorList>
    </citation>
    <scope>NUCLEOTIDE SEQUENCE [LARGE SCALE GENOMIC DNA]</scope>
    <source>
        <strain evidence="1 2">CCMP1005</strain>
    </source>
</reference>
<dbReference type="eggNOG" id="KOG3487">
    <property type="taxonomic scope" value="Eukaryota"/>
</dbReference>
<dbReference type="OMA" id="FFQELHE"/>
<protein>
    <recommendedName>
        <fullName evidence="3">Trafficking protein particle complex subunit</fullName>
    </recommendedName>
</protein>
<accession>K0TLI7</accession>
<comment type="caution">
    <text evidence="1">The sequence shown here is derived from an EMBL/GenBank/DDBJ whole genome shotgun (WGS) entry which is preliminary data.</text>
</comment>
<dbReference type="InterPro" id="IPR011012">
    <property type="entry name" value="Longin-like_dom_sf"/>
</dbReference>
<dbReference type="EMBL" id="AGNL01006631">
    <property type="protein sequence ID" value="EJK71892.1"/>
    <property type="molecule type" value="Genomic_DNA"/>
</dbReference>